<dbReference type="Pfam" id="PF24883">
    <property type="entry name" value="NPHP3_N"/>
    <property type="match status" value="1"/>
</dbReference>
<organism evidence="3 4">
    <name type="scientific">Penicillium olsonii</name>
    <dbReference type="NCBI Taxonomy" id="99116"/>
    <lineage>
        <taxon>Eukaryota</taxon>
        <taxon>Fungi</taxon>
        <taxon>Dikarya</taxon>
        <taxon>Ascomycota</taxon>
        <taxon>Pezizomycotina</taxon>
        <taxon>Eurotiomycetes</taxon>
        <taxon>Eurotiomycetidae</taxon>
        <taxon>Eurotiales</taxon>
        <taxon>Aspergillaceae</taxon>
        <taxon>Penicillium</taxon>
    </lineage>
</organism>
<evidence type="ECO:0000313" key="4">
    <source>
        <dbReference type="Proteomes" id="UP001153618"/>
    </source>
</evidence>
<name>A0A9W4MRF2_PENOL</name>
<comment type="caution">
    <text evidence="3">The sequence shown here is derived from an EMBL/GenBank/DDBJ whole genome shotgun (WGS) entry which is preliminary data.</text>
</comment>
<evidence type="ECO:0000256" key="1">
    <source>
        <dbReference type="ARBA" id="ARBA00022737"/>
    </source>
</evidence>
<dbReference type="Gene3D" id="3.40.50.300">
    <property type="entry name" value="P-loop containing nucleotide triphosphate hydrolases"/>
    <property type="match status" value="1"/>
</dbReference>
<reference evidence="3" key="1">
    <citation type="submission" date="2021-07" db="EMBL/GenBank/DDBJ databases">
        <authorList>
            <person name="Branca A.L. A."/>
        </authorList>
    </citation>
    <scope>NUCLEOTIDE SEQUENCE</scope>
</reference>
<dbReference type="SUPFAM" id="SSF52540">
    <property type="entry name" value="P-loop containing nucleoside triphosphate hydrolases"/>
    <property type="match status" value="1"/>
</dbReference>
<dbReference type="Proteomes" id="UP001153618">
    <property type="component" value="Unassembled WGS sequence"/>
</dbReference>
<proteinExistence type="predicted"/>
<evidence type="ECO:0000313" key="3">
    <source>
        <dbReference type="EMBL" id="CAG8033150.1"/>
    </source>
</evidence>
<sequence length="387" mass="43615">MAGTGKSTIALTVARDQYERRRLGASFFFTRGGGALASVRSFAATIAAQLREFSPELKKGINYAAMANPRIQTLTLYDQWKKLVIEPLSRLTNESISHPLVIVIDALDECDEGASYGDKTFSVLIQCLKDVTTIESVEIRVFATSRPHGGIKMGFDRILNKAFRGFILQDIEKSIVDEDLTVFYKEKLGEAADRLDRPDLRCSDEAIKHLVEKSHGLFIHAATICRFILNGKDSANDRLLSLLATGNNSVKAEIELDKLYTTVLESSSAVNPEAEDKQPKQELFHRIIGSIVILFDVMTISDLVMMLQESKEQVLTTLNLHKSVIDVPKSNLHIRLLHPSFRDFILDSKRCRHSSFSIDPREAHGRLFRYCLRIMKEHLRRNMCSSS</sequence>
<keyword evidence="4" id="KW-1185">Reference proteome</keyword>
<gene>
    <name evidence="3" type="ORF">POLS_LOCUS2765</name>
</gene>
<dbReference type="AlphaFoldDB" id="A0A9W4MRF2"/>
<dbReference type="InterPro" id="IPR027417">
    <property type="entry name" value="P-loop_NTPase"/>
</dbReference>
<dbReference type="EMBL" id="CAJVOS010000016">
    <property type="protein sequence ID" value="CAG8033150.1"/>
    <property type="molecule type" value="Genomic_DNA"/>
</dbReference>
<dbReference type="InterPro" id="IPR056884">
    <property type="entry name" value="NPHP3-like_N"/>
</dbReference>
<accession>A0A9W4MRF2</accession>
<protein>
    <recommendedName>
        <fullName evidence="2">Nephrocystin 3-like N-terminal domain-containing protein</fullName>
    </recommendedName>
</protein>
<dbReference type="PANTHER" id="PTHR10039">
    <property type="entry name" value="AMELOGENIN"/>
    <property type="match status" value="1"/>
</dbReference>
<dbReference type="PANTHER" id="PTHR10039:SF17">
    <property type="entry name" value="FUNGAL STAND N-TERMINAL GOODBYE DOMAIN-CONTAINING PROTEIN-RELATED"/>
    <property type="match status" value="1"/>
</dbReference>
<feature type="domain" description="Nephrocystin 3-like N-terminal" evidence="2">
    <location>
        <begin position="2"/>
        <end position="146"/>
    </location>
</feature>
<dbReference type="OrthoDB" id="674604at2759"/>
<keyword evidence="1" id="KW-0677">Repeat</keyword>
<evidence type="ECO:0000259" key="2">
    <source>
        <dbReference type="Pfam" id="PF24883"/>
    </source>
</evidence>